<dbReference type="AlphaFoldDB" id="A0A645C3L0"/>
<keyword evidence="1" id="KW-0812">Transmembrane</keyword>
<feature type="transmembrane region" description="Helical" evidence="1">
    <location>
        <begin position="156"/>
        <end position="179"/>
    </location>
</feature>
<comment type="caution">
    <text evidence="2">The sequence shown here is derived from an EMBL/GenBank/DDBJ whole genome shotgun (WGS) entry which is preliminary data.</text>
</comment>
<proteinExistence type="predicted"/>
<feature type="transmembrane region" description="Helical" evidence="1">
    <location>
        <begin position="229"/>
        <end position="255"/>
    </location>
</feature>
<reference evidence="2" key="1">
    <citation type="submission" date="2019-08" db="EMBL/GenBank/DDBJ databases">
        <authorList>
            <person name="Kucharzyk K."/>
            <person name="Murdoch R.W."/>
            <person name="Higgins S."/>
            <person name="Loffler F."/>
        </authorList>
    </citation>
    <scope>NUCLEOTIDE SEQUENCE</scope>
</reference>
<dbReference type="PANTHER" id="PTHR43471">
    <property type="entry name" value="ABC TRANSPORTER PERMEASE"/>
    <property type="match status" value="1"/>
</dbReference>
<keyword evidence="1" id="KW-0472">Membrane</keyword>
<dbReference type="EMBL" id="VSSQ01024717">
    <property type="protein sequence ID" value="MPM72396.1"/>
    <property type="molecule type" value="Genomic_DNA"/>
</dbReference>
<feature type="transmembrane region" description="Helical" evidence="1">
    <location>
        <begin position="70"/>
        <end position="88"/>
    </location>
</feature>
<evidence type="ECO:0000256" key="1">
    <source>
        <dbReference type="SAM" id="Phobius"/>
    </source>
</evidence>
<dbReference type="GO" id="GO:0005886">
    <property type="term" value="C:plasma membrane"/>
    <property type="evidence" value="ECO:0007669"/>
    <property type="project" value="UniProtKB-SubCell"/>
</dbReference>
<sequence length="265" mass="29257">MNLFRKELKTGLKPFLFWTLGLFALIFVGIVKSSAAMADGAFMIELIGKFPRIVIAVMGMANIDISNFEGFYAVLMQYIFVFTAVYGAHLGNNAVSRESVDKTYEFLFTKPRARSFILARKLLAALVYLTAYAVLNVLFSALAVQQLGLSENYTALFVRFSAALWLVGLVFFALASLFAAGIRSAERGARAGNLAVVACYALAVVHDLLERPGVLRFFTPFRYFLNQELVAGGFPLLYAMLSVALAGVFFALAFIRFERRDLGAL</sequence>
<organism evidence="2">
    <name type="scientific">bioreactor metagenome</name>
    <dbReference type="NCBI Taxonomy" id="1076179"/>
    <lineage>
        <taxon>unclassified sequences</taxon>
        <taxon>metagenomes</taxon>
        <taxon>ecological metagenomes</taxon>
    </lineage>
</organism>
<feature type="transmembrane region" description="Helical" evidence="1">
    <location>
        <begin position="191"/>
        <end position="209"/>
    </location>
</feature>
<dbReference type="Pfam" id="PF12679">
    <property type="entry name" value="ABC2_membrane_2"/>
    <property type="match status" value="1"/>
</dbReference>
<keyword evidence="1" id="KW-1133">Transmembrane helix</keyword>
<dbReference type="GO" id="GO:0140359">
    <property type="term" value="F:ABC-type transporter activity"/>
    <property type="evidence" value="ECO:0007669"/>
    <property type="project" value="InterPro"/>
</dbReference>
<protein>
    <recommendedName>
        <fullName evidence="3">ABC-2 family transporter protein</fullName>
    </recommendedName>
</protein>
<name>A0A645C3L0_9ZZZZ</name>
<dbReference type="PANTHER" id="PTHR43471:SF12">
    <property type="entry name" value="HYPOTHETICAL MEMBRANE PROTEIN, CONSERVED"/>
    <property type="match status" value="1"/>
</dbReference>
<gene>
    <name evidence="2" type="ORF">SDC9_119371</name>
</gene>
<accession>A0A645C3L0</accession>
<evidence type="ECO:0000313" key="2">
    <source>
        <dbReference type="EMBL" id="MPM72396.1"/>
    </source>
</evidence>
<evidence type="ECO:0008006" key="3">
    <source>
        <dbReference type="Google" id="ProtNLM"/>
    </source>
</evidence>
<feature type="transmembrane region" description="Helical" evidence="1">
    <location>
        <begin position="122"/>
        <end position="144"/>
    </location>
</feature>